<evidence type="ECO:0000313" key="1">
    <source>
        <dbReference type="EMBL" id="BFO78917.1"/>
    </source>
</evidence>
<gene>
    <name evidence="1" type="ORF">GTC17260_15520</name>
</gene>
<protein>
    <submittedName>
        <fullName evidence="1">Uncharacterized protein</fullName>
    </submittedName>
</protein>
<accession>A0AB33JDN9</accession>
<name>A0AB33JDN9_9BACT</name>
<dbReference type="EMBL" id="AP035788">
    <property type="protein sequence ID" value="BFO78917.1"/>
    <property type="molecule type" value="Genomic_DNA"/>
</dbReference>
<proteinExistence type="predicted"/>
<reference evidence="1" key="1">
    <citation type="submission" date="2024-07" db="EMBL/GenBank/DDBJ databases">
        <title>Complete genome sequence of Prevotella sp. YM-2024 GTC17260.</title>
        <authorList>
            <person name="Hayashi M."/>
            <person name="Muto Y."/>
            <person name="Tanaka K."/>
            <person name="Niwa H."/>
        </authorList>
    </citation>
    <scope>NUCLEOTIDE SEQUENCE</scope>
    <source>
        <strain evidence="1">GTC17260</strain>
    </source>
</reference>
<dbReference type="AlphaFoldDB" id="A0AB33JDN9"/>
<sequence>MENKKQIKQAPQWEIEFSHVRRNAVYFIEEYWSKLHPDTPLSLTDEEKQRIYNKYRMAPLVNDISAYMKRIDDLRAQGYKDWEIEV</sequence>
<organism evidence="1">
    <name type="scientific">Prevotella sp. GTC17260</name>
    <dbReference type="NCBI Taxonomy" id="3236796"/>
    <lineage>
        <taxon>Bacteria</taxon>
        <taxon>Pseudomonadati</taxon>
        <taxon>Bacteroidota</taxon>
        <taxon>Bacteroidia</taxon>
        <taxon>Bacteroidales</taxon>
        <taxon>Prevotellaceae</taxon>
        <taxon>Prevotella</taxon>
    </lineage>
</organism>